<gene>
    <name evidence="1" type="ORF">EQG79_23770</name>
</gene>
<dbReference type="RefSeq" id="WP_129604811.1">
    <property type="nucleotide sequence ID" value="NZ_SBLB01000007.1"/>
</dbReference>
<sequence length="355" mass="40989">MQADLADYIDVLTPWLSTDLISDDYLSRIRQIGRRLPALSFGCFECWLGQDQMRVDLNLAITGKVNEHQVVIDWLAATSDADDAGHQAVLDKIRSICGLWGDSRFILHPHIKVIWLVYDITDPLRRAPAPWLYIHFRRNRLSDDALVRPELVLQTVTLLNDQYPRERFRPFFESIAPAVQICSIGAPTSRDKQALRVYLMMQSFSDLLQLLIDHHWPGNLAEFSRVMSPYADRSDFFGLSIDIRPELQPRIGIECWFAEDQAQEKLADFTRQLVADKLCSTQKRDALLGWNGQFEVQSSPGLWSWYDPEADAPRHDPKPTVIRRMAQYVKLTYQPGKPLLAKGYLYFDRSVRRPD</sequence>
<dbReference type="AlphaFoldDB" id="A0A4Q2UEP4"/>
<evidence type="ECO:0000313" key="2">
    <source>
        <dbReference type="Proteomes" id="UP000290407"/>
    </source>
</evidence>
<dbReference type="EMBL" id="SBLB01000007">
    <property type="protein sequence ID" value="RYC67723.1"/>
    <property type="molecule type" value="Genomic_DNA"/>
</dbReference>
<proteinExistence type="predicted"/>
<protein>
    <submittedName>
        <fullName evidence="1">Uncharacterized protein</fullName>
    </submittedName>
</protein>
<evidence type="ECO:0000313" key="1">
    <source>
        <dbReference type="EMBL" id="RYC67723.1"/>
    </source>
</evidence>
<name>A0A4Q2UEP4_9BACT</name>
<accession>A0A4Q2UEP4</accession>
<comment type="caution">
    <text evidence="1">The sequence shown here is derived from an EMBL/GenBank/DDBJ whole genome shotgun (WGS) entry which is preliminary data.</text>
</comment>
<reference evidence="1 2" key="1">
    <citation type="submission" date="2019-01" db="EMBL/GenBank/DDBJ databases">
        <title>Spirosoma flava sp. nov., a propanil-degrading bacterium isolated from herbicide-contaminated soil.</title>
        <authorList>
            <person name="Zhang L."/>
            <person name="Jiang J.-D."/>
        </authorList>
    </citation>
    <scope>NUCLEOTIDE SEQUENCE [LARGE SCALE GENOMIC DNA]</scope>
    <source>
        <strain evidence="1 2">TY50</strain>
    </source>
</reference>
<keyword evidence="2" id="KW-1185">Reference proteome</keyword>
<organism evidence="1 2">
    <name type="scientific">Spirosoma sordidisoli</name>
    <dbReference type="NCBI Taxonomy" id="2502893"/>
    <lineage>
        <taxon>Bacteria</taxon>
        <taxon>Pseudomonadati</taxon>
        <taxon>Bacteroidota</taxon>
        <taxon>Cytophagia</taxon>
        <taxon>Cytophagales</taxon>
        <taxon>Cytophagaceae</taxon>
        <taxon>Spirosoma</taxon>
    </lineage>
</organism>
<dbReference type="Proteomes" id="UP000290407">
    <property type="component" value="Unassembled WGS sequence"/>
</dbReference>